<evidence type="ECO:0000256" key="3">
    <source>
        <dbReference type="ARBA" id="ARBA00022553"/>
    </source>
</evidence>
<dbReference type="InterPro" id="IPR000014">
    <property type="entry name" value="PAS"/>
</dbReference>
<dbReference type="EMBL" id="JAKLTR010000007">
    <property type="protein sequence ID" value="MCG2615120.1"/>
    <property type="molecule type" value="Genomic_DNA"/>
</dbReference>
<evidence type="ECO:0000256" key="9">
    <source>
        <dbReference type="PROSITE-ProRule" id="PRU00169"/>
    </source>
</evidence>
<dbReference type="SUPFAM" id="SSF55785">
    <property type="entry name" value="PYP-like sensor domain (PAS domain)"/>
    <property type="match status" value="1"/>
</dbReference>
<dbReference type="PROSITE" id="PS50110">
    <property type="entry name" value="RESPONSE_REGULATORY"/>
    <property type="match status" value="1"/>
</dbReference>
<evidence type="ECO:0000256" key="4">
    <source>
        <dbReference type="ARBA" id="ARBA00022679"/>
    </source>
</evidence>
<evidence type="ECO:0000259" key="10">
    <source>
        <dbReference type="PROSITE" id="PS50109"/>
    </source>
</evidence>
<accession>A0ABS9KS74</accession>
<dbReference type="Gene3D" id="3.40.50.2300">
    <property type="match status" value="1"/>
</dbReference>
<dbReference type="Pfam" id="PF02518">
    <property type="entry name" value="HATPase_c"/>
    <property type="match status" value="1"/>
</dbReference>
<keyword evidence="7" id="KW-0067">ATP-binding</keyword>
<dbReference type="CDD" id="cd16917">
    <property type="entry name" value="HATPase_UhpB-NarQ-NarX-like"/>
    <property type="match status" value="1"/>
</dbReference>
<dbReference type="InterPro" id="IPR035965">
    <property type="entry name" value="PAS-like_dom_sf"/>
</dbReference>
<comment type="catalytic activity">
    <reaction evidence="1">
        <text>ATP + protein L-histidine = ADP + protein N-phospho-L-histidine.</text>
        <dbReference type="EC" id="2.7.13.3"/>
    </reaction>
</comment>
<dbReference type="InterPro" id="IPR011712">
    <property type="entry name" value="Sig_transdc_His_kin_sub3_dim/P"/>
</dbReference>
<dbReference type="Proteomes" id="UP001165367">
    <property type="component" value="Unassembled WGS sequence"/>
</dbReference>
<evidence type="ECO:0000313" key="12">
    <source>
        <dbReference type="EMBL" id="MCG2615120.1"/>
    </source>
</evidence>
<evidence type="ECO:0000313" key="13">
    <source>
        <dbReference type="Proteomes" id="UP001165367"/>
    </source>
</evidence>
<keyword evidence="6" id="KW-0418">Kinase</keyword>
<dbReference type="PROSITE" id="PS50109">
    <property type="entry name" value="HIS_KIN"/>
    <property type="match status" value="1"/>
</dbReference>
<dbReference type="InterPro" id="IPR050482">
    <property type="entry name" value="Sensor_HK_TwoCompSys"/>
</dbReference>
<dbReference type="SMART" id="SM00091">
    <property type="entry name" value="PAS"/>
    <property type="match status" value="1"/>
</dbReference>
<dbReference type="EC" id="2.7.13.3" evidence="2"/>
<evidence type="ECO:0000256" key="5">
    <source>
        <dbReference type="ARBA" id="ARBA00022741"/>
    </source>
</evidence>
<feature type="domain" description="Response regulatory" evidence="11">
    <location>
        <begin position="15"/>
        <end position="131"/>
    </location>
</feature>
<dbReference type="Gene3D" id="3.30.450.20">
    <property type="entry name" value="PAS domain"/>
    <property type="match status" value="1"/>
</dbReference>
<dbReference type="SUPFAM" id="SSF55874">
    <property type="entry name" value="ATPase domain of HSP90 chaperone/DNA topoisomerase II/histidine kinase"/>
    <property type="match status" value="1"/>
</dbReference>
<dbReference type="CDD" id="cd00130">
    <property type="entry name" value="PAS"/>
    <property type="match status" value="1"/>
</dbReference>
<dbReference type="RefSeq" id="WP_237872177.1">
    <property type="nucleotide sequence ID" value="NZ_JAKLTR010000007.1"/>
</dbReference>
<keyword evidence="4" id="KW-0808">Transferase</keyword>
<keyword evidence="3 9" id="KW-0597">Phosphoprotein</keyword>
<dbReference type="PANTHER" id="PTHR24421:SF10">
    <property type="entry name" value="NITRATE_NITRITE SENSOR PROTEIN NARQ"/>
    <property type="match status" value="1"/>
</dbReference>
<dbReference type="CDD" id="cd00156">
    <property type="entry name" value="REC"/>
    <property type="match status" value="1"/>
</dbReference>
<comment type="caution">
    <text evidence="12">The sequence shown here is derived from an EMBL/GenBank/DDBJ whole genome shotgun (WGS) entry which is preliminary data.</text>
</comment>
<keyword evidence="8" id="KW-0902">Two-component regulatory system</keyword>
<dbReference type="Pfam" id="PF07730">
    <property type="entry name" value="HisKA_3"/>
    <property type="match status" value="1"/>
</dbReference>
<dbReference type="PANTHER" id="PTHR24421">
    <property type="entry name" value="NITRATE/NITRITE SENSOR PROTEIN NARX-RELATED"/>
    <property type="match status" value="1"/>
</dbReference>
<evidence type="ECO:0000256" key="8">
    <source>
        <dbReference type="ARBA" id="ARBA00023012"/>
    </source>
</evidence>
<reference evidence="12" key="1">
    <citation type="submission" date="2022-01" db="EMBL/GenBank/DDBJ databases">
        <authorList>
            <person name="Jo J.-H."/>
            <person name="Im W.-T."/>
        </authorList>
    </citation>
    <scope>NUCLEOTIDE SEQUENCE</scope>
    <source>
        <strain evidence="12">NA20</strain>
    </source>
</reference>
<dbReference type="InterPro" id="IPR036890">
    <property type="entry name" value="HATPase_C_sf"/>
</dbReference>
<dbReference type="InterPro" id="IPR011006">
    <property type="entry name" value="CheY-like_superfamily"/>
</dbReference>
<evidence type="ECO:0000259" key="11">
    <source>
        <dbReference type="PROSITE" id="PS50110"/>
    </source>
</evidence>
<evidence type="ECO:0000256" key="1">
    <source>
        <dbReference type="ARBA" id="ARBA00000085"/>
    </source>
</evidence>
<dbReference type="Gene3D" id="1.20.5.1930">
    <property type="match status" value="1"/>
</dbReference>
<feature type="modified residue" description="4-aspartylphosphate" evidence="9">
    <location>
        <position position="66"/>
    </location>
</feature>
<name>A0ABS9KS74_9BACT</name>
<evidence type="ECO:0000256" key="2">
    <source>
        <dbReference type="ARBA" id="ARBA00012438"/>
    </source>
</evidence>
<evidence type="ECO:0000256" key="6">
    <source>
        <dbReference type="ARBA" id="ARBA00022777"/>
    </source>
</evidence>
<dbReference type="InterPro" id="IPR001789">
    <property type="entry name" value="Sig_transdc_resp-reg_receiver"/>
</dbReference>
<sequence length="478" mass="53056">MKPISTLPFATTFLRILILEDDSDHAFVIRHRLERDRGDCAFLITSAEEDFRHALQHFSPDVIITDNSLPGFNAFAALRVARELRPEAICILVTALLLEDQAIDYLREGGDDCLDKSALSRLCSSVATSLARRSKIPSASKGEKQQMKRADIFRSYLEHGPDGLLALDTAGYIMHINDAAGQLLSGKAWSPAGNLVWDVFPEIKDSFFGAAFTAVLQDAERLAVRLYLTASDSWLDCFFQPVDKGMTVLIKDVTREENLLQELREQQGQMQYELDQLSLVAGERERHLLGQELHDNVNQLLASANLYLTLISEAPERASELVPYCKSSVLKAIEENRRLAHGLISSDEDKDALMVQVERLCETLLRPAGIAVELQTECLNEARLGSSFKLELYRILQEHCTNIVKHSKANRVSMHLNMDEKEFTMTIADNGVGASFTDAKNKGVGLLNIEKRAKKSGGKVTIATSPGNGFTLAIILPV</sequence>
<organism evidence="12 13">
    <name type="scientific">Terrimonas ginsenosidimutans</name>
    <dbReference type="NCBI Taxonomy" id="2908004"/>
    <lineage>
        <taxon>Bacteria</taxon>
        <taxon>Pseudomonadati</taxon>
        <taxon>Bacteroidota</taxon>
        <taxon>Chitinophagia</taxon>
        <taxon>Chitinophagales</taxon>
        <taxon>Chitinophagaceae</taxon>
        <taxon>Terrimonas</taxon>
    </lineage>
</organism>
<proteinExistence type="predicted"/>
<dbReference type="SMART" id="SM00448">
    <property type="entry name" value="REC"/>
    <property type="match status" value="1"/>
</dbReference>
<dbReference type="Pfam" id="PF00072">
    <property type="entry name" value="Response_reg"/>
    <property type="match status" value="1"/>
</dbReference>
<dbReference type="Gene3D" id="3.30.565.10">
    <property type="entry name" value="Histidine kinase-like ATPase, C-terminal domain"/>
    <property type="match status" value="1"/>
</dbReference>
<dbReference type="InterPro" id="IPR003594">
    <property type="entry name" value="HATPase_dom"/>
</dbReference>
<feature type="domain" description="Histidine kinase" evidence="10">
    <location>
        <begin position="288"/>
        <end position="478"/>
    </location>
</feature>
<keyword evidence="13" id="KW-1185">Reference proteome</keyword>
<gene>
    <name evidence="12" type="ORF">LZZ85_12545</name>
</gene>
<keyword evidence="5" id="KW-0547">Nucleotide-binding</keyword>
<dbReference type="SUPFAM" id="SSF52172">
    <property type="entry name" value="CheY-like"/>
    <property type="match status" value="1"/>
</dbReference>
<evidence type="ECO:0000256" key="7">
    <source>
        <dbReference type="ARBA" id="ARBA00022840"/>
    </source>
</evidence>
<protein>
    <recommendedName>
        <fullName evidence="2">histidine kinase</fullName>
        <ecNumber evidence="2">2.7.13.3</ecNumber>
    </recommendedName>
</protein>
<dbReference type="InterPro" id="IPR005467">
    <property type="entry name" value="His_kinase_dom"/>
</dbReference>